<dbReference type="STRING" id="2045.KR76_16110"/>
<proteinExistence type="predicted"/>
<name>A0A0C5XCK0_NOCSI</name>
<evidence type="ECO:0000313" key="1">
    <source>
        <dbReference type="EMBL" id="AJR18499.1"/>
    </source>
</evidence>
<protein>
    <submittedName>
        <fullName evidence="1">Chromosome segregation SMC-like protein</fullName>
    </submittedName>
</protein>
<dbReference type="SUPFAM" id="SSF52540">
    <property type="entry name" value="P-loop containing nucleoside triphosphate hydrolases"/>
    <property type="match status" value="1"/>
</dbReference>
<dbReference type="Pfam" id="PF13558">
    <property type="entry name" value="SbcC_Walker_B"/>
    <property type="match status" value="1"/>
</dbReference>
<reference evidence="1 2" key="1">
    <citation type="journal article" date="2015" name="Genome Announc.">
        <title>Complete Genome Sequence of Steroid-Transforming Nocardioides simplex VKM Ac-2033D.</title>
        <authorList>
            <person name="Shtratnikova V.Y."/>
            <person name="Schelkunov M.I."/>
            <person name="Pekov Y.A."/>
            <person name="Fokina V.V."/>
            <person name="Logacheva M.D."/>
            <person name="Sokolov S.L."/>
            <person name="Bragin E.Y."/>
            <person name="Ashapkin V.V."/>
            <person name="Donova M.V."/>
        </authorList>
    </citation>
    <scope>NUCLEOTIDE SEQUENCE [LARGE SCALE GENOMIC DNA]</scope>
    <source>
        <strain evidence="1 2">VKM Ac-2033D</strain>
    </source>
</reference>
<evidence type="ECO:0000313" key="2">
    <source>
        <dbReference type="Proteomes" id="UP000030300"/>
    </source>
</evidence>
<sequence length="1156" mass="127686">MSIDERGLDRVDQQGDGGLFEREVVATPADDTVQWRAALLQLVNWGGFSGLTTVPLRGDATMISGASGVGKSTILDAYTALMMPSDTKFNGASNDAVAGRARSAGQRNLLSYLRGAVDVVDNPKTGRPEEKLLRGKGADTWGAVAMTFVNDQGGQFTALRTYYVPRRASRSGEVQMQLATHEGPLSLETLEVAVPERFHANTLKKLYPGIRVHRTYAEFTAVLHARLGIGANGDGAKALRLLARIQAGNQVRSVDELYKEMVLERPSTYAAADRAIEHFDDLDASYAAMRTEEQKLELLEPITELQERKVAASARLAELDSYGVTLSGDTPLRLWLLKTHLRLIEGAVSGNRDARQGTVEGLTAARSAETTLSGDLEAAKEAHRAAGGGDLQALAAQAEHERVIREERANRLAELEERVYPLVGLTDADAPDLESAMDSASNFAELQLLARKRLSAGEAEQATLRAERDRVRDGLVPLKNEQSVLQRERASLENRAGRVPSYLHDLRSAVAQASGLRVDELPFVAELIDLAPEEARWRTAIETVLGGTARMMLVPLDRLDEFSAAIDDLRLPARLTFQGVELDLPDSGPADPERVAGKLLFKDSPFSGWVQQHVEDPSRNAYCVESAAELDGPGFRVTAAGQTRNGRRGAHGRNDQRNIIGFSNEDAIAEIDAQLAELERRMEQVDAQLAELDRRGRLLEQQRKAYDAIAMVRFDDVDVAGSDRRIAELEQRRTDILTSDDQLQVLQQQIDELVHRLDDTRQERFALEQRQRELNGAHSELVDSEDLVKDRLEAMEAAGAVALTEEQEAALAADFAAAAAPADPEDLDRFADNAHRLGERLRTAVADADAEIKRCDDDLALIFKHYKFQWDSPNLGATADSYADYARILDEIRGTGLAERRAEWRRRLTEWSGQDLVPLVGAMSSSVEEIEDRLEPINAILRRLEFGAEGDRLRIRLRRLAPAHVQVFMKDLRALSSGATAELDEAGLEKRFTELSRFMNQLRRPSQSGEGPSLTTDRDRLLDVRRHVEISAERYDHLTGELRATYRTLGEKSGGESQELVAFIVGSALRFRLGDEMRSRPRFAPVFLDEGFVKADSEFAGRAVQAWKGLGFQLIIGVPLDKVTGLEPHMDDLLAITKNARSHQSWITPISDVPSA</sequence>
<dbReference type="EMBL" id="CP009896">
    <property type="protein sequence ID" value="AJR18499.1"/>
    <property type="molecule type" value="Genomic_DNA"/>
</dbReference>
<dbReference type="Gene3D" id="1.10.287.1490">
    <property type="match status" value="1"/>
</dbReference>
<accession>A0A0C5XCK0</accession>
<organism evidence="1 2">
    <name type="scientific">Nocardioides simplex</name>
    <name type="common">Arthrobacter simplex</name>
    <dbReference type="NCBI Taxonomy" id="2045"/>
    <lineage>
        <taxon>Bacteria</taxon>
        <taxon>Bacillati</taxon>
        <taxon>Actinomycetota</taxon>
        <taxon>Actinomycetes</taxon>
        <taxon>Propionibacteriales</taxon>
        <taxon>Nocardioidaceae</taxon>
        <taxon>Pimelobacter</taxon>
    </lineage>
</organism>
<dbReference type="HOGENOM" id="CLU_009013_0_0_11"/>
<dbReference type="Pfam" id="PF13555">
    <property type="entry name" value="AAA_29"/>
    <property type="match status" value="1"/>
</dbReference>
<dbReference type="KEGG" id="psim:KR76_16110"/>
<gene>
    <name evidence="1" type="ORF">KR76_16110</name>
</gene>
<dbReference type="AlphaFoldDB" id="A0A0C5XCK0"/>
<dbReference type="Gene3D" id="3.40.1140.10">
    <property type="match status" value="1"/>
</dbReference>
<dbReference type="GeneID" id="96610358"/>
<dbReference type="RefSeq" id="WP_235318929.1">
    <property type="nucleotide sequence ID" value="NZ_BJMC01000026.1"/>
</dbReference>
<dbReference type="InterPro" id="IPR027417">
    <property type="entry name" value="P-loop_NTPase"/>
</dbReference>
<keyword evidence="2" id="KW-1185">Reference proteome</keyword>
<dbReference type="Proteomes" id="UP000030300">
    <property type="component" value="Chromosome"/>
</dbReference>